<name>A0A1H7C7Z3_9FIRM</name>
<dbReference type="AlphaFoldDB" id="A0A1H7C7Z3"/>
<accession>A0A1H7C7Z3</accession>
<dbReference type="SMART" id="SM00471">
    <property type="entry name" value="HDc"/>
    <property type="match status" value="1"/>
</dbReference>
<feature type="domain" description="HD-GYP" evidence="3">
    <location>
        <begin position="160"/>
        <end position="349"/>
    </location>
</feature>
<dbReference type="NCBIfam" id="TIGR00254">
    <property type="entry name" value="GGDEF"/>
    <property type="match status" value="1"/>
</dbReference>
<dbReference type="PROSITE" id="PS51832">
    <property type="entry name" value="HD_GYP"/>
    <property type="match status" value="1"/>
</dbReference>
<keyword evidence="5" id="KW-1185">Reference proteome</keyword>
<dbReference type="InterPro" id="IPR037522">
    <property type="entry name" value="HD_GYP_dom"/>
</dbReference>
<dbReference type="InterPro" id="IPR000160">
    <property type="entry name" value="GGDEF_dom"/>
</dbReference>
<dbReference type="Proteomes" id="UP000199662">
    <property type="component" value="Unassembled WGS sequence"/>
</dbReference>
<dbReference type="NCBIfam" id="TIGR00277">
    <property type="entry name" value="HDIG"/>
    <property type="match status" value="1"/>
</dbReference>
<organism evidence="4 5">
    <name type="scientific">Propionispira arboris</name>
    <dbReference type="NCBI Taxonomy" id="84035"/>
    <lineage>
        <taxon>Bacteria</taxon>
        <taxon>Bacillati</taxon>
        <taxon>Bacillota</taxon>
        <taxon>Negativicutes</taxon>
        <taxon>Selenomonadales</taxon>
        <taxon>Selenomonadaceae</taxon>
        <taxon>Propionispira</taxon>
    </lineage>
</organism>
<feature type="domain" description="HD" evidence="2">
    <location>
        <begin position="182"/>
        <end position="304"/>
    </location>
</feature>
<dbReference type="PANTHER" id="PTHR43155">
    <property type="entry name" value="CYCLIC DI-GMP PHOSPHODIESTERASE PA4108-RELATED"/>
    <property type="match status" value="1"/>
</dbReference>
<dbReference type="InterPro" id="IPR006675">
    <property type="entry name" value="HDIG_dom"/>
</dbReference>
<gene>
    <name evidence="4" type="ORF">SAMN05660742_11831</name>
</gene>
<protein>
    <submittedName>
        <fullName evidence="4">Diguanylate cyclase (GGDEF) domain-containing protein/HDIG domain-containing protein</fullName>
    </submittedName>
</protein>
<dbReference type="Pfam" id="PF00990">
    <property type="entry name" value="GGDEF"/>
    <property type="match status" value="1"/>
</dbReference>
<dbReference type="InterPro" id="IPR029787">
    <property type="entry name" value="Nucleotide_cyclase"/>
</dbReference>
<dbReference type="SUPFAM" id="SSF109604">
    <property type="entry name" value="HD-domain/PDEase-like"/>
    <property type="match status" value="1"/>
</dbReference>
<dbReference type="EMBL" id="FNZK01000018">
    <property type="protein sequence ID" value="SEJ81755.1"/>
    <property type="molecule type" value="Genomic_DNA"/>
</dbReference>
<dbReference type="STRING" id="84035.SAMN05660742_11831"/>
<dbReference type="InterPro" id="IPR043128">
    <property type="entry name" value="Rev_trsase/Diguanyl_cyclase"/>
</dbReference>
<proteinExistence type="predicted"/>
<dbReference type="PROSITE" id="PS51831">
    <property type="entry name" value="HD"/>
    <property type="match status" value="1"/>
</dbReference>
<evidence type="ECO:0000259" key="3">
    <source>
        <dbReference type="PROSITE" id="PS51832"/>
    </source>
</evidence>
<dbReference type="CDD" id="cd01949">
    <property type="entry name" value="GGDEF"/>
    <property type="match status" value="1"/>
</dbReference>
<evidence type="ECO:0000313" key="5">
    <source>
        <dbReference type="Proteomes" id="UP000199662"/>
    </source>
</evidence>
<dbReference type="CDD" id="cd00077">
    <property type="entry name" value="HDc"/>
    <property type="match status" value="1"/>
</dbReference>
<evidence type="ECO:0000313" key="4">
    <source>
        <dbReference type="EMBL" id="SEJ81755.1"/>
    </source>
</evidence>
<feature type="domain" description="GGDEF" evidence="1">
    <location>
        <begin position="39"/>
        <end position="170"/>
    </location>
</feature>
<dbReference type="PANTHER" id="PTHR43155:SF2">
    <property type="entry name" value="CYCLIC DI-GMP PHOSPHODIESTERASE PA4108"/>
    <property type="match status" value="1"/>
</dbReference>
<reference evidence="4 5" key="1">
    <citation type="submission" date="2016-10" db="EMBL/GenBank/DDBJ databases">
        <authorList>
            <person name="de Groot N.N."/>
        </authorList>
    </citation>
    <scope>NUCLEOTIDE SEQUENCE [LARGE SCALE GENOMIC DNA]</scope>
    <source>
        <strain evidence="4 5">DSM 2179</strain>
    </source>
</reference>
<dbReference type="SMART" id="SM00267">
    <property type="entry name" value="GGDEF"/>
    <property type="match status" value="1"/>
</dbReference>
<dbReference type="PROSITE" id="PS50887">
    <property type="entry name" value="GGDEF"/>
    <property type="match status" value="1"/>
</dbReference>
<dbReference type="InterPro" id="IPR006674">
    <property type="entry name" value="HD_domain"/>
</dbReference>
<sequence length="349" mass="40056">MIFQNKKNSYLGFHDQLTGLYNRRFYEEELKRLDTKSNLPLTIAMGDVNGLKLVNDSFGHAMGDELLRKVTKAIENSCRADDIIARLGGDEFVIILPKTTGFEAKMVIKRIWERAAKEKVSSLNVSISFGYATKMNEKENIQEIFKKAEDHMYKHKVYESSSTRSTTVDLIINTLYEKNNREMLHSNRVSKLCEDIATKMNFDKDDINKIRTAGLMHDIGKIGITESILNKSQKLTNDEWTEMKRHPEIGYRILSSVHEFSEIADYVLEHQERWDGKGYPRGLKGAKISIQARIIAIADSFDAMTTHRAYGTILSEEEAIDEIKRCSSAQFDPTIARIFIEKVLGKEWK</sequence>
<dbReference type="SUPFAM" id="SSF55073">
    <property type="entry name" value="Nucleotide cyclase"/>
    <property type="match status" value="1"/>
</dbReference>
<evidence type="ECO:0000259" key="1">
    <source>
        <dbReference type="PROSITE" id="PS50887"/>
    </source>
</evidence>
<evidence type="ECO:0000259" key="2">
    <source>
        <dbReference type="PROSITE" id="PS51831"/>
    </source>
</evidence>
<dbReference type="Pfam" id="PF13487">
    <property type="entry name" value="HD_5"/>
    <property type="match status" value="1"/>
</dbReference>
<dbReference type="Gene3D" id="3.30.70.270">
    <property type="match status" value="1"/>
</dbReference>
<dbReference type="InterPro" id="IPR003607">
    <property type="entry name" value="HD/PDEase_dom"/>
</dbReference>
<dbReference type="Gene3D" id="1.10.3210.10">
    <property type="entry name" value="Hypothetical protein af1432"/>
    <property type="match status" value="1"/>
</dbReference>